<dbReference type="PANTHER" id="PTHR13369">
    <property type="match status" value="1"/>
</dbReference>
<name>A0A813EW45_POLGL</name>
<dbReference type="AlphaFoldDB" id="A0A813EW45"/>
<dbReference type="OrthoDB" id="10258156at2759"/>
<proteinExistence type="predicted"/>
<dbReference type="Pfam" id="PF13679">
    <property type="entry name" value="Methyltransf_32"/>
    <property type="match status" value="1"/>
</dbReference>
<dbReference type="PANTHER" id="PTHR13369:SF0">
    <property type="entry name" value="GLUTATHIONE S-TRANSFERASE C-TERMINAL DOMAIN-CONTAINING PROTEIN"/>
    <property type="match status" value="1"/>
</dbReference>
<keyword evidence="3" id="KW-1185">Reference proteome</keyword>
<accession>A0A813EW45</accession>
<sequence length="211" mass="22807">VLVLELEEAYCEQGRKRAAALAVSSPQSAKVCFRCQDLRSFAEPFDLAVGLHACGPLVDAVLEQCFVSKAEFVLLTCCFGKIPKRAADFGLSPLVPKSWWGDGERLADGPEDKESSQAMRIVNSDRCCWVRQRGGWAHLFAIPRSVTNKNIIVAGAACALRAGLLDVAGTPKFELPEDLQGVPLLPGPTPQAPGTVREVEDFALWMGPLSL</sequence>
<comment type="caution">
    <text evidence="2">The sequence shown here is derived from an EMBL/GenBank/DDBJ whole genome shotgun (WGS) entry which is preliminary data.</text>
</comment>
<evidence type="ECO:0000313" key="2">
    <source>
        <dbReference type="EMBL" id="CAE8604967.1"/>
    </source>
</evidence>
<gene>
    <name evidence="2" type="ORF">PGLA1383_LOCUS23106</name>
</gene>
<dbReference type="InterPro" id="IPR025714">
    <property type="entry name" value="Methyltranfer_dom"/>
</dbReference>
<dbReference type="GO" id="GO:0005737">
    <property type="term" value="C:cytoplasm"/>
    <property type="evidence" value="ECO:0007669"/>
    <property type="project" value="TreeGrafter"/>
</dbReference>
<protein>
    <recommendedName>
        <fullName evidence="1">Methyltransferase domain-containing protein</fullName>
    </recommendedName>
</protein>
<reference evidence="2" key="1">
    <citation type="submission" date="2021-02" db="EMBL/GenBank/DDBJ databases">
        <authorList>
            <person name="Dougan E. K."/>
            <person name="Rhodes N."/>
            <person name="Thang M."/>
            <person name="Chan C."/>
        </authorList>
    </citation>
    <scope>NUCLEOTIDE SEQUENCE</scope>
</reference>
<dbReference type="Proteomes" id="UP000654075">
    <property type="component" value="Unassembled WGS sequence"/>
</dbReference>
<dbReference type="EMBL" id="CAJNNV010017163">
    <property type="protein sequence ID" value="CAE8604967.1"/>
    <property type="molecule type" value="Genomic_DNA"/>
</dbReference>
<feature type="domain" description="Methyltransferase" evidence="1">
    <location>
        <begin position="2"/>
        <end position="79"/>
    </location>
</feature>
<organism evidence="2 3">
    <name type="scientific">Polarella glacialis</name>
    <name type="common">Dinoflagellate</name>
    <dbReference type="NCBI Taxonomy" id="89957"/>
    <lineage>
        <taxon>Eukaryota</taxon>
        <taxon>Sar</taxon>
        <taxon>Alveolata</taxon>
        <taxon>Dinophyceae</taxon>
        <taxon>Suessiales</taxon>
        <taxon>Suessiaceae</taxon>
        <taxon>Polarella</taxon>
    </lineage>
</organism>
<evidence type="ECO:0000313" key="3">
    <source>
        <dbReference type="Proteomes" id="UP000654075"/>
    </source>
</evidence>
<evidence type="ECO:0000259" key="1">
    <source>
        <dbReference type="Pfam" id="PF13679"/>
    </source>
</evidence>
<feature type="non-terminal residue" evidence="2">
    <location>
        <position position="1"/>
    </location>
</feature>